<protein>
    <submittedName>
        <fullName evidence="2">Uncharacterized protein</fullName>
    </submittedName>
</protein>
<comment type="caution">
    <text evidence="2">The sequence shown here is derived from an EMBL/GenBank/DDBJ whole genome shotgun (WGS) entry which is preliminary data.</text>
</comment>
<evidence type="ECO:0000313" key="2">
    <source>
        <dbReference type="EMBL" id="OXA57045.1"/>
    </source>
</evidence>
<name>A0A226EHD2_FOLCA</name>
<organism evidence="2 3">
    <name type="scientific">Folsomia candida</name>
    <name type="common">Springtail</name>
    <dbReference type="NCBI Taxonomy" id="158441"/>
    <lineage>
        <taxon>Eukaryota</taxon>
        <taxon>Metazoa</taxon>
        <taxon>Ecdysozoa</taxon>
        <taxon>Arthropoda</taxon>
        <taxon>Hexapoda</taxon>
        <taxon>Collembola</taxon>
        <taxon>Entomobryomorpha</taxon>
        <taxon>Isotomoidea</taxon>
        <taxon>Isotomidae</taxon>
        <taxon>Proisotominae</taxon>
        <taxon>Folsomia</taxon>
    </lineage>
</organism>
<dbReference type="Proteomes" id="UP000198287">
    <property type="component" value="Unassembled WGS sequence"/>
</dbReference>
<proteinExistence type="predicted"/>
<dbReference type="AlphaFoldDB" id="A0A226EHD2"/>
<dbReference type="EMBL" id="LNIX01000003">
    <property type="protein sequence ID" value="OXA57045.1"/>
    <property type="molecule type" value="Genomic_DNA"/>
</dbReference>
<evidence type="ECO:0000256" key="1">
    <source>
        <dbReference type="SAM" id="MobiDB-lite"/>
    </source>
</evidence>
<evidence type="ECO:0000313" key="3">
    <source>
        <dbReference type="Proteomes" id="UP000198287"/>
    </source>
</evidence>
<keyword evidence="3" id="KW-1185">Reference proteome</keyword>
<sequence length="451" mass="51389">MSRPRRSSRLTNPVNYAEDDKAEESCQSSDSSSSDEVVKCPVKGKKSKPVISSDEEEEKKVENYYDEFDDEDFHFGERTVPPEVVETLDSAAGPSAVTEGPEVIYSFYPRLQAERLIAVEWFKSKTQNQAVLDIIMAKAGVTTRMTKEIHFASELGYYVLNGNNKGKPKRQSLANYLGNNWKTSCSEAMQRKNANPRNIAMSLLCTSKRKALTPNMDIFYCAVLLYIPKDFDLDPFRNETRSWSDLITDPSIRRQYYFGKWKSEDGQFGMRWSHFTARDKRSSQVKDRLLDEKDPCICLELIVTLCEEMYVAEQTEGFWMAYGDQMNVMTDSDLFIITKPDATIPIAKEATARMLANDHEEDGTSFFKFIDEDETPYPPYFATLDECEAGHFCIKKSSVTESEKAEAEDKSFLLLLRKSNSQKSSAPLSGRDQERNANNSVALLFFHGLEL</sequence>
<reference evidence="2 3" key="1">
    <citation type="submission" date="2015-12" db="EMBL/GenBank/DDBJ databases">
        <title>The genome of Folsomia candida.</title>
        <authorList>
            <person name="Faddeeva A."/>
            <person name="Derks M.F."/>
            <person name="Anvar Y."/>
            <person name="Smit S."/>
            <person name="Van Straalen N."/>
            <person name="Roelofs D."/>
        </authorList>
    </citation>
    <scope>NUCLEOTIDE SEQUENCE [LARGE SCALE GENOMIC DNA]</scope>
    <source>
        <strain evidence="2 3">VU population</strain>
        <tissue evidence="2">Whole body</tissue>
    </source>
</reference>
<accession>A0A226EHD2</accession>
<feature type="region of interest" description="Disordered" evidence="1">
    <location>
        <begin position="1"/>
        <end position="59"/>
    </location>
</feature>
<gene>
    <name evidence="2" type="ORF">Fcan01_07566</name>
</gene>